<gene>
    <name evidence="15" type="ORF">TCLT_LOCUS8122</name>
</gene>
<dbReference type="WBParaSite" id="TCLT_0000813301-mRNA-1">
    <property type="protein sequence ID" value="TCLT_0000813301-mRNA-1"/>
    <property type="gene ID" value="TCLT_0000813301"/>
</dbReference>
<dbReference type="Pfam" id="PF00644">
    <property type="entry name" value="PARP"/>
    <property type="match status" value="1"/>
</dbReference>
<evidence type="ECO:0000259" key="13">
    <source>
        <dbReference type="PROSITE" id="PS51060"/>
    </source>
</evidence>
<dbReference type="EMBL" id="UYYF01004587">
    <property type="protein sequence ID" value="VDN05648.1"/>
    <property type="molecule type" value="Genomic_DNA"/>
</dbReference>
<evidence type="ECO:0000259" key="12">
    <source>
        <dbReference type="PROSITE" id="PS51059"/>
    </source>
</evidence>
<dbReference type="Pfam" id="PF12796">
    <property type="entry name" value="Ank_2"/>
    <property type="match status" value="2"/>
</dbReference>
<dbReference type="Gene3D" id="3.90.228.10">
    <property type="match status" value="1"/>
</dbReference>
<dbReference type="GO" id="GO:0003950">
    <property type="term" value="F:NAD+ poly-ADP-ribosyltransferase activity"/>
    <property type="evidence" value="ECO:0007669"/>
    <property type="project" value="UniProtKB-UniRule"/>
</dbReference>
<dbReference type="STRING" id="103827.A0A158RCM9"/>
<dbReference type="PROSITE" id="PS51059">
    <property type="entry name" value="PARP_CATALYTIC"/>
    <property type="match status" value="1"/>
</dbReference>
<feature type="repeat" description="ANK" evidence="9">
    <location>
        <begin position="417"/>
        <end position="439"/>
    </location>
</feature>
<comment type="subcellular location">
    <subcellularLocation>
        <location evidence="1">Nucleus</location>
    </subcellularLocation>
</comment>
<evidence type="ECO:0000256" key="3">
    <source>
        <dbReference type="ARBA" id="ARBA00022679"/>
    </source>
</evidence>
<keyword evidence="6 10" id="KW-0520">NAD</keyword>
<dbReference type="GO" id="GO:0016779">
    <property type="term" value="F:nucleotidyltransferase activity"/>
    <property type="evidence" value="ECO:0007669"/>
    <property type="project" value="UniProtKB-KW"/>
</dbReference>
<keyword evidence="4" id="KW-0548">Nucleotidyltransferase</keyword>
<keyword evidence="5" id="KW-0677">Repeat</keyword>
<proteinExistence type="predicted"/>
<evidence type="ECO:0000256" key="5">
    <source>
        <dbReference type="ARBA" id="ARBA00022737"/>
    </source>
</evidence>
<evidence type="ECO:0000313" key="15">
    <source>
        <dbReference type="EMBL" id="VDN05648.1"/>
    </source>
</evidence>
<evidence type="ECO:0000256" key="6">
    <source>
        <dbReference type="ARBA" id="ARBA00023027"/>
    </source>
</evidence>
<dbReference type="SUPFAM" id="SSF56399">
    <property type="entry name" value="ADP-ribosylation"/>
    <property type="match status" value="1"/>
</dbReference>
<reference evidence="15 16" key="2">
    <citation type="submission" date="2018-11" db="EMBL/GenBank/DDBJ databases">
        <authorList>
            <consortium name="Pathogen Informatics"/>
        </authorList>
    </citation>
    <scope>NUCLEOTIDE SEQUENCE [LARGE SCALE GENOMIC DNA]</scope>
</reference>
<dbReference type="InterPro" id="IPR012317">
    <property type="entry name" value="Poly(ADP-ribose)pol_cat_dom"/>
</dbReference>
<evidence type="ECO:0000256" key="8">
    <source>
        <dbReference type="ARBA" id="ARBA00023242"/>
    </source>
</evidence>
<feature type="repeat" description="ANK" evidence="9">
    <location>
        <begin position="1120"/>
        <end position="1152"/>
    </location>
</feature>
<organism evidence="17">
    <name type="scientific">Thelazia callipaeda</name>
    <name type="common">Oriental eyeworm</name>
    <name type="synonym">Parasitic nematode</name>
    <dbReference type="NCBI Taxonomy" id="103827"/>
    <lineage>
        <taxon>Eukaryota</taxon>
        <taxon>Metazoa</taxon>
        <taxon>Ecdysozoa</taxon>
        <taxon>Nematoda</taxon>
        <taxon>Chromadorea</taxon>
        <taxon>Rhabditida</taxon>
        <taxon>Spirurina</taxon>
        <taxon>Spiruromorpha</taxon>
        <taxon>Thelazioidea</taxon>
        <taxon>Thelaziidae</taxon>
        <taxon>Thelazia</taxon>
    </lineage>
</organism>
<dbReference type="Gene3D" id="1.20.142.10">
    <property type="entry name" value="Poly(ADP-ribose) polymerase, regulatory domain"/>
    <property type="match status" value="1"/>
</dbReference>
<dbReference type="SUPFAM" id="SSF48403">
    <property type="entry name" value="Ankyrin repeat"/>
    <property type="match status" value="4"/>
</dbReference>
<keyword evidence="3 10" id="KW-0808">Transferase</keyword>
<keyword evidence="7 9" id="KW-0040">ANK repeat</keyword>
<evidence type="ECO:0000256" key="9">
    <source>
        <dbReference type="PROSITE-ProRule" id="PRU00023"/>
    </source>
</evidence>
<sequence>MFILWGLVPSDKNDKNDAKTASDRKEKVRRTNSKKSKLRERSGFEYHEVNPYLYSSKDLKFVSVASFSRINAHRFVVQKKIDSLLKMAYDNQHFNITALEWPFCPALKMTAEAKAILAEDQNLLKLIFDLKNDTKVSRAELEPVMLSQQSCGTMNIHMLGHATATIGMTRGGREGINALLNDDFITTRHVSELLQVFIRCNISFTTLSAIKFYYSLNLAKNIYRAVRYGHRQLAANMIESFAKYNFNDLHILTLKNNSEPLKKFTPISVTKKGRLNRNITPLHTVAINPNVNYLEALLATGQQCEPDLDGWDLIHYAAVCEGPGPLKHLLSLGVSPLGLTKKKQLPLHCAVRAGRLENVEILIEAMQNLDESIHSEQMQSGRMRSQKHSQSALQEIKEQKQSINRNVSSFLNAKISSGKTALYIAASRGHVKIVEALLNVSTVMVDIQTSASKKKLTPLMIACARGYLEVANVLIDMGMAAVEKGDKLKRTSLSHAVINGQVHVVAMLLRRGCNPLLGDSSGNAPAHYAAAFGWLECLILLAKADANSLSAKNDWHLTPFSIAYMKGISYSYLVEIKLSFFGAVQSLLLYSLATKGYLHFLGHYGIVEWLVDGPYSNYVDINSRDYSGATLLISVIKSYCSFTDKRILAQLQFLIGKGADCSLKDSSSYSPLHYFCTVSYQLKVENSDVDFNKEANEERLTKDEYRSCFNLLIANSMDLFAENKGNALYLAVNSGNLYLAELIFDEIVLQDSAFHSLKFESSVFFFHSLISLPFKIYNNRSLWSCYKEPAEGQYNIIPLLDKLILHDEENVRQWLWEKNQIGLTPLLLLCREYLSAQNKICSHEEDIFCGRFVNTICDVVHRLISLDSRIIFQNDTFGISATSYSAVDKTVQNKVEYDHKVELLNQSDNDGYTPLLRMVSSNNLSMSMYLLHMAHSVISEESENKVDSAAVKFRYCPKTKRYFPWNKSVLMFAVENGMIELIEELVLTSAEWNAHTGCGDNAFHFAAKFISLKSAALYELLKRKGVELKANEEGRYPLHIVVASLSKTSVDIFTEPLDWFLNNEKGIFDSDKNGCLPLHYCFIPLKRNISKQDSIDPISILTVLLSAMQSKNMIDKADDWGFTALHYAALFGANICIVSLLQAGANQNLLNNDGNTPLALAVHFTKNEKTSNNQMNKWIWIPLRTAAEGQKPVATIPSLIVRNEWQGVVYVLLIVMGKNVHTTGCFVRAALEYRKYNFAQTMLEMFYNLLKVEQVDKALFVLDELDFFKIFVENLISGSVDENIMKLMKSLLQFGCKWYNRQNDLYQSSVIECLASRGYFQFLHALHDLDQKTAHPVWNSINYELTKDNPLVGVIETWIKNVQFYCSGSDNDTKYWLKHFAAKFGINSLMQYKRPAFYGMYPCLPKQPVPEFCYMTPLIRAIQCSNTSLVDENCNAYRFLLRETDLKTDVNKADELGITPLMHACMVNSEEIILLLFNPDSLEQESIRQQKSIPNSSGTSVWLLLIGKYFNGCIVRPKCVFNKNFLQTSLACTSVGIGGLFGGFGNYSDAIMHDDCVNDRQPLSRKRKIKEKEINPVRKFDLQSSLNLFKQTNAVIDGLANVGTRNFVHFMLEPCGWQNTDLLQAIGESNPEIKSLIKQSSSQDTNASPLHIARERHQIRMLETMKALCRFDNSDFRAEYPPIDVSSIKTSYDIDGDCELFLSSDAEGRQKQMKHEFMKSFLKPHKNSGYDETGKICFKPLEDSEPVPYKVIFLFAFILLERKNDIIKKIGDATGQYQRTPFSTLDEADKEFTNIFRSKTGNEFMNIKNFIEKPTKYRKMKDITDVVMLYRLVKVNSDTSGDIADLKIDLDKSSAIDYEAAKCSTYQLIKDISDVKRLQKRTRMICHIKRSRVPFGCICRSDLLKAQNLLLKLRNLNKEMRNCYEMSESPETVLKIFQAQSETTNEFYKLVFDILMPLGGFENSALGVIDNESSCEIFEKVIEGLLHMEIAGKIVTAAAFNMNHIDPYMYITNALECKLSMLDPDDLTSQRILQYIHISSDCSVRAIYEIKSREAAEQFNAHALHIKNHRYLWHGTKSENMLSILKVGLLPSPSFVERTGQAFGQGIYFADSFEKSSGYSTASTSGVKYIMLCQVALGEIFYGASSQPVRNNVCDESSRYHSLKVVGYCEPDPHYDLTMEDGTFF</sequence>
<keyword evidence="2 10" id="KW-0328">Glycosyltransferase</keyword>
<feature type="domain" description="PARP catalytic" evidence="12">
    <location>
        <begin position="2006"/>
        <end position="2185"/>
    </location>
</feature>
<dbReference type="InterPro" id="IPR004102">
    <property type="entry name" value="Poly(ADP-ribose)pol_reg_dom"/>
</dbReference>
<evidence type="ECO:0000256" key="2">
    <source>
        <dbReference type="ARBA" id="ARBA00022676"/>
    </source>
</evidence>
<dbReference type="InterPro" id="IPR008893">
    <property type="entry name" value="WGR_domain"/>
</dbReference>
<dbReference type="Pfam" id="PF05406">
    <property type="entry name" value="WGR"/>
    <property type="match status" value="1"/>
</dbReference>
<dbReference type="Proteomes" id="UP000276776">
    <property type="component" value="Unassembled WGS sequence"/>
</dbReference>
<dbReference type="InterPro" id="IPR036616">
    <property type="entry name" value="Poly(ADP-ribose)pol_reg_dom_sf"/>
</dbReference>
<dbReference type="SUPFAM" id="SSF47587">
    <property type="entry name" value="Domain of poly(ADP-ribose) polymerase"/>
    <property type="match status" value="1"/>
</dbReference>
<dbReference type="PROSITE" id="PS51060">
    <property type="entry name" value="PARP_ALPHA_HD"/>
    <property type="match status" value="1"/>
</dbReference>
<evidence type="ECO:0000256" key="11">
    <source>
        <dbReference type="SAM" id="MobiDB-lite"/>
    </source>
</evidence>
<dbReference type="PROSITE" id="PS51977">
    <property type="entry name" value="WGR"/>
    <property type="match status" value="1"/>
</dbReference>
<evidence type="ECO:0000256" key="4">
    <source>
        <dbReference type="ARBA" id="ARBA00022695"/>
    </source>
</evidence>
<evidence type="ECO:0000313" key="17">
    <source>
        <dbReference type="WBParaSite" id="TCLT_0000813301-mRNA-1"/>
    </source>
</evidence>
<dbReference type="InterPro" id="IPR036930">
    <property type="entry name" value="WGR_dom_sf"/>
</dbReference>
<evidence type="ECO:0000259" key="14">
    <source>
        <dbReference type="PROSITE" id="PS51977"/>
    </source>
</evidence>
<evidence type="ECO:0000256" key="7">
    <source>
        <dbReference type="ARBA" id="ARBA00023043"/>
    </source>
</evidence>
<dbReference type="PANTHER" id="PTHR24198">
    <property type="entry name" value="ANKYRIN REPEAT AND PROTEIN KINASE DOMAIN-CONTAINING PROTEIN"/>
    <property type="match status" value="1"/>
</dbReference>
<dbReference type="OMA" id="HYAFGNE"/>
<dbReference type="OrthoDB" id="5406014at2759"/>
<feature type="domain" description="PARP alpha-helical" evidence="13">
    <location>
        <begin position="1858"/>
        <end position="1996"/>
    </location>
</feature>
<evidence type="ECO:0000256" key="1">
    <source>
        <dbReference type="ARBA" id="ARBA00004123"/>
    </source>
</evidence>
<dbReference type="EC" id="2.4.2.-" evidence="10"/>
<name>A0A158RCM9_THECL</name>
<dbReference type="GO" id="GO:0005634">
    <property type="term" value="C:nucleus"/>
    <property type="evidence" value="ECO:0007669"/>
    <property type="project" value="UniProtKB-SubCell"/>
</dbReference>
<evidence type="ECO:0000256" key="10">
    <source>
        <dbReference type="RuleBase" id="RU362114"/>
    </source>
</evidence>
<feature type="domain" description="WGR" evidence="14">
    <location>
        <begin position="1691"/>
        <end position="1817"/>
    </location>
</feature>
<reference evidence="17" key="1">
    <citation type="submission" date="2016-04" db="UniProtKB">
        <authorList>
            <consortium name="WormBaseParasite"/>
        </authorList>
    </citation>
    <scope>IDENTIFICATION</scope>
</reference>
<protein>
    <recommendedName>
        <fullName evidence="10">Poly [ADP-ribose] polymerase</fullName>
        <shortName evidence="10">PARP</shortName>
        <ecNumber evidence="10">2.4.2.-</ecNumber>
    </recommendedName>
</protein>
<dbReference type="InterPro" id="IPR002110">
    <property type="entry name" value="Ankyrin_rpt"/>
</dbReference>
<feature type="region of interest" description="Disordered" evidence="11">
    <location>
        <begin position="12"/>
        <end position="34"/>
    </location>
</feature>
<dbReference type="PROSITE" id="PS50297">
    <property type="entry name" value="ANK_REP_REGION"/>
    <property type="match status" value="2"/>
</dbReference>
<dbReference type="PANTHER" id="PTHR24198:SF165">
    <property type="entry name" value="ANKYRIN REPEAT-CONTAINING PROTEIN-RELATED"/>
    <property type="match status" value="1"/>
</dbReference>
<keyword evidence="8" id="KW-0539">Nucleus</keyword>
<dbReference type="SUPFAM" id="SSF142921">
    <property type="entry name" value="WGR domain-like"/>
    <property type="match status" value="1"/>
</dbReference>
<keyword evidence="16" id="KW-1185">Reference proteome</keyword>
<dbReference type="SMART" id="SM00248">
    <property type="entry name" value="ANK"/>
    <property type="match status" value="16"/>
</dbReference>
<dbReference type="PROSITE" id="PS50088">
    <property type="entry name" value="ANK_REPEAT"/>
    <property type="match status" value="2"/>
</dbReference>
<dbReference type="Gene3D" id="1.25.40.20">
    <property type="entry name" value="Ankyrin repeat-containing domain"/>
    <property type="match status" value="6"/>
</dbReference>
<feature type="compositionally biased region" description="Basic and acidic residues" evidence="11">
    <location>
        <begin position="12"/>
        <end position="26"/>
    </location>
</feature>
<accession>A0A158RCM9</accession>
<evidence type="ECO:0000313" key="16">
    <source>
        <dbReference type="Proteomes" id="UP000276776"/>
    </source>
</evidence>
<dbReference type="InterPro" id="IPR036770">
    <property type="entry name" value="Ankyrin_rpt-contain_sf"/>
</dbReference>